<feature type="transmembrane region" description="Helical" evidence="1">
    <location>
        <begin position="12"/>
        <end position="30"/>
    </location>
</feature>
<comment type="caution">
    <text evidence="2">The sequence shown here is derived from an EMBL/GenBank/DDBJ whole genome shotgun (WGS) entry which is preliminary data.</text>
</comment>
<keyword evidence="1" id="KW-1133">Transmembrane helix</keyword>
<evidence type="ECO:0000313" key="3">
    <source>
        <dbReference type="Proteomes" id="UP001273505"/>
    </source>
</evidence>
<protein>
    <submittedName>
        <fullName evidence="2">Uncharacterized protein</fullName>
    </submittedName>
</protein>
<reference evidence="2 3" key="1">
    <citation type="submission" date="2023-11" db="EMBL/GenBank/DDBJ databases">
        <title>Gilvimarinus fulvus sp. nov., isolated from the surface of Kelp.</title>
        <authorList>
            <person name="Sun Y.Y."/>
            <person name="Gong Y."/>
            <person name="Du Z.J."/>
        </authorList>
    </citation>
    <scope>NUCLEOTIDE SEQUENCE [LARGE SCALE GENOMIC DNA]</scope>
    <source>
        <strain evidence="2 3">SDUM040013</strain>
    </source>
</reference>
<sequence>MGLLLKPYKPAFLACLIIILMLGITAALWVHTAIAVLASVVATSVFHTYCARLARDAGVSSRALHEQEVAALGQQALGLLQRIGAVIAEEEALLQSRLAEINQVQQDAVTTLERSFADIQDLLKSQQDNITHILAFEEGAEGISMEQFALNTSKTLDKVANTTVNISTETMELVE</sequence>
<evidence type="ECO:0000313" key="2">
    <source>
        <dbReference type="EMBL" id="MDX6847978.1"/>
    </source>
</evidence>
<dbReference type="EMBL" id="JAXAFO010000001">
    <property type="protein sequence ID" value="MDX6847978.1"/>
    <property type="molecule type" value="Genomic_DNA"/>
</dbReference>
<proteinExistence type="predicted"/>
<accession>A0ABU4RSW4</accession>
<organism evidence="2 3">
    <name type="scientific">Gilvimarinus gilvus</name>
    <dbReference type="NCBI Taxonomy" id="3058038"/>
    <lineage>
        <taxon>Bacteria</taxon>
        <taxon>Pseudomonadati</taxon>
        <taxon>Pseudomonadota</taxon>
        <taxon>Gammaproteobacteria</taxon>
        <taxon>Cellvibrionales</taxon>
        <taxon>Cellvibrionaceae</taxon>
        <taxon>Gilvimarinus</taxon>
    </lineage>
</organism>
<keyword evidence="3" id="KW-1185">Reference proteome</keyword>
<name>A0ABU4RSW4_9GAMM</name>
<dbReference type="RefSeq" id="WP_302724572.1">
    <property type="nucleotide sequence ID" value="NZ_JAULRU010000797.1"/>
</dbReference>
<dbReference type="Proteomes" id="UP001273505">
    <property type="component" value="Unassembled WGS sequence"/>
</dbReference>
<gene>
    <name evidence="2" type="ORF">SCD92_01320</name>
</gene>
<evidence type="ECO:0000256" key="1">
    <source>
        <dbReference type="SAM" id="Phobius"/>
    </source>
</evidence>
<keyword evidence="1" id="KW-0472">Membrane</keyword>
<keyword evidence="1" id="KW-0812">Transmembrane</keyword>